<dbReference type="EMBL" id="LDEV01001996">
    <property type="protein sequence ID" value="KLJ10519.1"/>
    <property type="molecule type" value="Genomic_DNA"/>
</dbReference>
<gene>
    <name evidence="2" type="ORF">EMPG_14097</name>
</gene>
<evidence type="ECO:0000256" key="1">
    <source>
        <dbReference type="SAM" id="MobiDB-lite"/>
    </source>
</evidence>
<evidence type="ECO:0000313" key="2">
    <source>
        <dbReference type="EMBL" id="KLJ10519.1"/>
    </source>
</evidence>
<evidence type="ECO:0000313" key="3">
    <source>
        <dbReference type="Proteomes" id="UP000053573"/>
    </source>
</evidence>
<dbReference type="AlphaFoldDB" id="A0A0H1BG94"/>
<organism evidence="2 3">
    <name type="scientific">Blastomyces silverae</name>
    <dbReference type="NCBI Taxonomy" id="2060906"/>
    <lineage>
        <taxon>Eukaryota</taxon>
        <taxon>Fungi</taxon>
        <taxon>Dikarya</taxon>
        <taxon>Ascomycota</taxon>
        <taxon>Pezizomycotina</taxon>
        <taxon>Eurotiomycetes</taxon>
        <taxon>Eurotiomycetidae</taxon>
        <taxon>Onygenales</taxon>
        <taxon>Ajellomycetaceae</taxon>
        <taxon>Blastomyces</taxon>
    </lineage>
</organism>
<feature type="region of interest" description="Disordered" evidence="1">
    <location>
        <begin position="1"/>
        <end position="52"/>
    </location>
</feature>
<keyword evidence="3" id="KW-1185">Reference proteome</keyword>
<protein>
    <submittedName>
        <fullName evidence="2">Uncharacterized protein</fullName>
    </submittedName>
</protein>
<proteinExistence type="predicted"/>
<name>A0A0H1BG94_9EURO</name>
<comment type="caution">
    <text evidence="2">The sequence shown here is derived from an EMBL/GenBank/DDBJ whole genome shotgun (WGS) entry which is preliminary data.</text>
</comment>
<reference evidence="3" key="1">
    <citation type="journal article" date="2015" name="PLoS Genet.">
        <title>The dynamic genome and transcriptome of the human fungal pathogen Blastomyces and close relative Emmonsia.</title>
        <authorList>
            <person name="Munoz J.F."/>
            <person name="Gauthier G.M."/>
            <person name="Desjardins C.A."/>
            <person name="Gallo J.E."/>
            <person name="Holder J."/>
            <person name="Sullivan T.D."/>
            <person name="Marty A.J."/>
            <person name="Carmen J.C."/>
            <person name="Chen Z."/>
            <person name="Ding L."/>
            <person name="Gujja S."/>
            <person name="Magrini V."/>
            <person name="Misas E."/>
            <person name="Mitreva M."/>
            <person name="Priest M."/>
            <person name="Saif S."/>
            <person name="Whiston E.A."/>
            <person name="Young S."/>
            <person name="Zeng Q."/>
            <person name="Goldman W.E."/>
            <person name="Mardis E.R."/>
            <person name="Taylor J.W."/>
            <person name="McEwen J.G."/>
            <person name="Clay O.K."/>
            <person name="Klein B.S."/>
            <person name="Cuomo C.A."/>
        </authorList>
    </citation>
    <scope>NUCLEOTIDE SEQUENCE [LARGE SCALE GENOMIC DNA]</scope>
    <source>
        <strain evidence="3">UAMH 139</strain>
    </source>
</reference>
<dbReference type="Proteomes" id="UP000053573">
    <property type="component" value="Unassembled WGS sequence"/>
</dbReference>
<accession>A0A0H1BG94</accession>
<sequence>MLRGTPPPPHSSTESDTTPHQPPPYLQMKSPISHLSPAAGGTRWARRASSTS</sequence>
<feature type="compositionally biased region" description="Pro residues" evidence="1">
    <location>
        <begin position="1"/>
        <end position="10"/>
    </location>
</feature>